<evidence type="ECO:0000313" key="2">
    <source>
        <dbReference type="EMBL" id="MBS1009528.1"/>
    </source>
</evidence>
<name>A0AA41EMN8_LEVBR</name>
<evidence type="ECO:0000313" key="3">
    <source>
        <dbReference type="Proteomes" id="UP000676478"/>
    </source>
</evidence>
<dbReference type="InterPro" id="IPR051396">
    <property type="entry name" value="Bact_Antivir_Def_Nuclease"/>
</dbReference>
<dbReference type="SUPFAM" id="SSF52540">
    <property type="entry name" value="P-loop containing nucleoside triphosphate hydrolases"/>
    <property type="match status" value="1"/>
</dbReference>
<reference evidence="2" key="1">
    <citation type="submission" date="2020-12" db="EMBL/GenBank/DDBJ databases">
        <authorList>
            <person name="Mcmullen J.G."/>
        </authorList>
    </citation>
    <scope>NUCLEOTIDE SEQUENCE</scope>
    <source>
        <strain evidence="2">Dm-2019-70</strain>
    </source>
</reference>
<dbReference type="PANTHER" id="PTHR43581">
    <property type="entry name" value="ATP/GTP PHOSPHATASE"/>
    <property type="match status" value="1"/>
</dbReference>
<proteinExistence type="predicted"/>
<gene>
    <name evidence="2" type="ORF">JK167_01610</name>
</gene>
<dbReference type="Pfam" id="PF13175">
    <property type="entry name" value="AAA_15"/>
    <property type="match status" value="1"/>
</dbReference>
<dbReference type="Gene3D" id="3.40.50.300">
    <property type="entry name" value="P-loop containing nucleotide triphosphate hydrolases"/>
    <property type="match status" value="1"/>
</dbReference>
<dbReference type="AlphaFoldDB" id="A0AA41EMN8"/>
<dbReference type="InterPro" id="IPR027417">
    <property type="entry name" value="P-loop_NTPase"/>
</dbReference>
<dbReference type="PANTHER" id="PTHR43581:SF4">
    <property type="entry name" value="ATP_GTP PHOSPHATASE"/>
    <property type="match status" value="1"/>
</dbReference>
<sequence length="483" mass="55461">MADLYTLTNAKLKEKLEYIKEQYNITNWESVTKRTNSLMRQAIISYFMENSTHEKKNILVDTGKGGGKDIWNKLGTQLPLFQLFKTDRSNDDGDSEIQDPLKAVTKETLKGALSGQLDEITKKVRLEAEKQAKLTLTKLNEMDPELAKQLIPKFETPKWENVFKFSLDTDKIPLNKRGSGTRRLILLNFFRAQADKTIQERNATDVIYAFEEPETAQHADHQRMLMQSFLEISNKDGRQVIITTHNPELAGMPDSNSIRQIKRNHNYTSEIENTPNLADVGRDLGVLPNVPGLPGRLKLVIFVEGPNDVRFIHLLLMKYCPEIFKNNDTVLIPFGGGSLKYWVNLELLKPLHPAEFYIFDNDAAGKSYENRVKRSGVSSQNIHLWDLGPIEFYFPYNFYNRAVRSSNQSKEKNKNDQSEELVELSPKEFHNANYDADIKPLKNILWSAFERKSTKLIPLIKQDEILNCELESLAKSILKAYDC</sequence>
<protein>
    <submittedName>
        <fullName evidence="2">AAA family ATPase</fullName>
    </submittedName>
</protein>
<reference evidence="2" key="2">
    <citation type="submission" date="2022-09" db="EMBL/GenBank/DDBJ databases">
        <title>Genome-inferred correspondence between phylogeny and metabolic traits in the wild Drosophila gut microbiome.</title>
        <authorList>
            <person name="Bueno E."/>
            <person name="Blow F."/>
            <person name="Douglas A.E."/>
        </authorList>
    </citation>
    <scope>NUCLEOTIDE SEQUENCE</scope>
    <source>
        <strain evidence="2">Dm-2019-70</strain>
    </source>
</reference>
<organism evidence="2 3">
    <name type="scientific">Levilactobacillus brevis</name>
    <name type="common">Lactobacillus brevis</name>
    <dbReference type="NCBI Taxonomy" id="1580"/>
    <lineage>
        <taxon>Bacteria</taxon>
        <taxon>Bacillati</taxon>
        <taxon>Bacillota</taxon>
        <taxon>Bacilli</taxon>
        <taxon>Lactobacillales</taxon>
        <taxon>Lactobacillaceae</taxon>
        <taxon>Levilactobacillus</taxon>
    </lineage>
</organism>
<dbReference type="InterPro" id="IPR041685">
    <property type="entry name" value="AAA_GajA/Old/RecF-like"/>
</dbReference>
<evidence type="ECO:0000259" key="1">
    <source>
        <dbReference type="Pfam" id="PF13175"/>
    </source>
</evidence>
<dbReference type="Proteomes" id="UP000676478">
    <property type="component" value="Unassembled WGS sequence"/>
</dbReference>
<feature type="domain" description="Endonuclease GajA/Old nuclease/RecF-like AAA" evidence="1">
    <location>
        <begin position="6"/>
        <end position="250"/>
    </location>
</feature>
<accession>A0AA41EMN8</accession>
<dbReference type="EMBL" id="JAERKF010000001">
    <property type="protein sequence ID" value="MBS1009528.1"/>
    <property type="molecule type" value="Genomic_DNA"/>
</dbReference>
<comment type="caution">
    <text evidence="2">The sequence shown here is derived from an EMBL/GenBank/DDBJ whole genome shotgun (WGS) entry which is preliminary data.</text>
</comment>